<organism evidence="1 2">
    <name type="scientific">Henosepilachna vigintioctopunctata</name>
    <dbReference type="NCBI Taxonomy" id="420089"/>
    <lineage>
        <taxon>Eukaryota</taxon>
        <taxon>Metazoa</taxon>
        <taxon>Ecdysozoa</taxon>
        <taxon>Arthropoda</taxon>
        <taxon>Hexapoda</taxon>
        <taxon>Insecta</taxon>
        <taxon>Pterygota</taxon>
        <taxon>Neoptera</taxon>
        <taxon>Endopterygota</taxon>
        <taxon>Coleoptera</taxon>
        <taxon>Polyphaga</taxon>
        <taxon>Cucujiformia</taxon>
        <taxon>Coccinelloidea</taxon>
        <taxon>Coccinellidae</taxon>
        <taxon>Epilachninae</taxon>
        <taxon>Epilachnini</taxon>
        <taxon>Henosepilachna</taxon>
    </lineage>
</organism>
<comment type="caution">
    <text evidence="1">The sequence shown here is derived from an EMBL/GenBank/DDBJ whole genome shotgun (WGS) entry which is preliminary data.</text>
</comment>
<accession>A0AAW1VBF7</accession>
<evidence type="ECO:0000313" key="1">
    <source>
        <dbReference type="EMBL" id="KAK9893007.1"/>
    </source>
</evidence>
<sequence>MFDSYSRVKQWCELRKRQNENEQNNLSVNELSVNSPIMQVLPGPVLAMIHGPSLEIRCGPIVATMHGPVLSFQILAMAGPSPVYKIGPKICKIGPSLGYFGPVILS</sequence>
<keyword evidence="2" id="KW-1185">Reference proteome</keyword>
<dbReference type="AlphaFoldDB" id="A0AAW1VBF7"/>
<dbReference type="EMBL" id="JARQZJ010000143">
    <property type="protein sequence ID" value="KAK9893007.1"/>
    <property type="molecule type" value="Genomic_DNA"/>
</dbReference>
<gene>
    <name evidence="1" type="ORF">WA026_023219</name>
</gene>
<name>A0AAW1VBF7_9CUCU</name>
<evidence type="ECO:0000313" key="2">
    <source>
        <dbReference type="Proteomes" id="UP001431783"/>
    </source>
</evidence>
<dbReference type="Proteomes" id="UP001431783">
    <property type="component" value="Unassembled WGS sequence"/>
</dbReference>
<protein>
    <submittedName>
        <fullName evidence="1">Uncharacterized protein</fullName>
    </submittedName>
</protein>
<proteinExistence type="predicted"/>
<reference evidence="1 2" key="1">
    <citation type="submission" date="2023-03" db="EMBL/GenBank/DDBJ databases">
        <title>Genome insight into feeding habits of ladybird beetles.</title>
        <authorList>
            <person name="Li H.-S."/>
            <person name="Huang Y.-H."/>
            <person name="Pang H."/>
        </authorList>
    </citation>
    <scope>NUCLEOTIDE SEQUENCE [LARGE SCALE GENOMIC DNA]</scope>
    <source>
        <strain evidence="1">SYSU_2023b</strain>
        <tissue evidence="1">Whole body</tissue>
    </source>
</reference>